<evidence type="ECO:0000256" key="4">
    <source>
        <dbReference type="ARBA" id="ARBA00051722"/>
    </source>
</evidence>
<accession>A0A2Z5Y435</accession>
<dbReference type="PANTHER" id="PTHR39181:SF1">
    <property type="entry name" value="TYROSINE-PROTEIN PHOSPHATASE YWQE"/>
    <property type="match status" value="1"/>
</dbReference>
<reference evidence="6 7" key="1">
    <citation type="submission" date="2018-01" db="EMBL/GenBank/DDBJ databases">
        <title>Whole genome sequence of Melissococcus plutonius DAT561.</title>
        <authorList>
            <person name="Okumura K."/>
            <person name="Takamatsu D."/>
            <person name="Okura M."/>
        </authorList>
    </citation>
    <scope>NUCLEOTIDE SEQUENCE [LARGE SCALE GENOMIC DNA]</scope>
    <source>
        <strain evidence="6 7">DAT561</strain>
    </source>
</reference>
<dbReference type="Gene3D" id="3.20.20.140">
    <property type="entry name" value="Metal-dependent hydrolases"/>
    <property type="match status" value="1"/>
</dbReference>
<dbReference type="GO" id="GO:0004725">
    <property type="term" value="F:protein tyrosine phosphatase activity"/>
    <property type="evidence" value="ECO:0007669"/>
    <property type="project" value="UniProtKB-UniRule"/>
</dbReference>
<evidence type="ECO:0000256" key="1">
    <source>
        <dbReference type="ARBA" id="ARBA00005750"/>
    </source>
</evidence>
<evidence type="ECO:0000256" key="3">
    <source>
        <dbReference type="ARBA" id="ARBA00022912"/>
    </source>
</evidence>
<dbReference type="InterPro" id="IPR016195">
    <property type="entry name" value="Pol/histidinol_Pase-like"/>
</dbReference>
<evidence type="ECO:0000313" key="7">
    <source>
        <dbReference type="Proteomes" id="UP000269226"/>
    </source>
</evidence>
<dbReference type="PANTHER" id="PTHR39181">
    <property type="entry name" value="TYROSINE-PROTEIN PHOSPHATASE YWQE"/>
    <property type="match status" value="1"/>
</dbReference>
<evidence type="ECO:0000256" key="2">
    <source>
        <dbReference type="ARBA" id="ARBA00022801"/>
    </source>
</evidence>
<evidence type="ECO:0000256" key="5">
    <source>
        <dbReference type="PIRNR" id="PIRNR016557"/>
    </source>
</evidence>
<dbReference type="InterPro" id="IPR016667">
    <property type="entry name" value="Caps_polysacc_synth_CpsB/CapC"/>
</dbReference>
<comment type="catalytic activity">
    <reaction evidence="4 5">
        <text>O-phospho-L-tyrosyl-[protein] + H2O = L-tyrosyl-[protein] + phosphate</text>
        <dbReference type="Rhea" id="RHEA:10684"/>
        <dbReference type="Rhea" id="RHEA-COMP:10136"/>
        <dbReference type="Rhea" id="RHEA-COMP:20101"/>
        <dbReference type="ChEBI" id="CHEBI:15377"/>
        <dbReference type="ChEBI" id="CHEBI:43474"/>
        <dbReference type="ChEBI" id="CHEBI:46858"/>
        <dbReference type="ChEBI" id="CHEBI:61978"/>
        <dbReference type="EC" id="3.1.3.48"/>
    </reaction>
</comment>
<proteinExistence type="inferred from homology"/>
<name>A0A2Z5Y435_9ENTE</name>
<keyword evidence="2 5" id="KW-0378">Hydrolase</keyword>
<dbReference type="EMBL" id="AP018492">
    <property type="protein sequence ID" value="BBC61483.1"/>
    <property type="molecule type" value="Genomic_DNA"/>
</dbReference>
<dbReference type="SUPFAM" id="SSF89550">
    <property type="entry name" value="PHP domain-like"/>
    <property type="match status" value="1"/>
</dbReference>
<dbReference type="Pfam" id="PF19567">
    <property type="entry name" value="CpsB_CapC"/>
    <property type="match status" value="1"/>
</dbReference>
<dbReference type="Proteomes" id="UP000269226">
    <property type="component" value="Chromosome"/>
</dbReference>
<organism evidence="6 7">
    <name type="scientific">Melissococcus plutonius</name>
    <dbReference type="NCBI Taxonomy" id="33970"/>
    <lineage>
        <taxon>Bacteria</taxon>
        <taxon>Bacillati</taxon>
        <taxon>Bacillota</taxon>
        <taxon>Bacilli</taxon>
        <taxon>Lactobacillales</taxon>
        <taxon>Enterococcaceae</taxon>
        <taxon>Melissococcus</taxon>
    </lineage>
</organism>
<sequence length="253" mass="28964">MIDLHCHILPGIDDGAKTLGDAIKMANTAVDQGIHHILCTPHHNSQYYASVEKIIHLVADLQKELDIREIPLTLYEGQEIRIDGTIMNKIENNNLLFVDLSNRYLLIEFPTREVPAYAEQLFFELLNKGHIPIIVHPERNSMLIENPNRLIPFLKMGVLTQMTAPSYVGIFGKKIAQTAKQMLSHNMIYMVASDAHCIEDRSFYLASAYEQIEKDLGENKVKILKQTAKDILNGDFIQMLKFEKISNRKFKLF</sequence>
<gene>
    <name evidence="6" type="ORF">DAT561_1384</name>
</gene>
<dbReference type="AlphaFoldDB" id="A0A2Z5Y435"/>
<dbReference type="RefSeq" id="WP_015695297.1">
    <property type="nucleotide sequence ID" value="NZ_AP018492.1"/>
</dbReference>
<protein>
    <recommendedName>
        <fullName evidence="5">Tyrosine-protein phosphatase</fullName>
        <ecNumber evidence="5">3.1.3.48</ecNumber>
    </recommendedName>
</protein>
<dbReference type="GeneID" id="57043923"/>
<keyword evidence="3 5" id="KW-0904">Protein phosphatase</keyword>
<dbReference type="GO" id="GO:0030145">
    <property type="term" value="F:manganese ion binding"/>
    <property type="evidence" value="ECO:0007669"/>
    <property type="project" value="UniProtKB-UniRule"/>
</dbReference>
<comment type="similarity">
    <text evidence="1 5">Belongs to the metallo-dependent hydrolases superfamily. CpsB/CapC family.</text>
</comment>
<dbReference type="PIRSF" id="PIRSF016557">
    <property type="entry name" value="Caps_synth_CpsB"/>
    <property type="match status" value="1"/>
</dbReference>
<dbReference type="EC" id="3.1.3.48" evidence="5"/>
<evidence type="ECO:0000313" key="6">
    <source>
        <dbReference type="EMBL" id="BBC61483.1"/>
    </source>
</evidence>